<reference evidence="2" key="1">
    <citation type="journal article" date="2023" name="Insect Mol. Biol.">
        <title>Genome sequencing provides insights into the evolution of gene families encoding plant cell wall-degrading enzymes in longhorned beetles.</title>
        <authorList>
            <person name="Shin N.R."/>
            <person name="Okamura Y."/>
            <person name="Kirsch R."/>
            <person name="Pauchet Y."/>
        </authorList>
    </citation>
    <scope>NUCLEOTIDE SEQUENCE</scope>
    <source>
        <strain evidence="2">MMC_N1</strain>
    </source>
</reference>
<feature type="chain" id="PRO_5045789330" evidence="1">
    <location>
        <begin position="17"/>
        <end position="163"/>
    </location>
</feature>
<evidence type="ECO:0000313" key="2">
    <source>
        <dbReference type="EMBL" id="KAJ8966077.1"/>
    </source>
</evidence>
<proteinExistence type="predicted"/>
<feature type="non-terminal residue" evidence="2">
    <location>
        <position position="1"/>
    </location>
</feature>
<accession>A0ABQ9IV74</accession>
<gene>
    <name evidence="2" type="ORF">NQ317_001663</name>
</gene>
<organism evidence="2 3">
    <name type="scientific">Molorchus minor</name>
    <dbReference type="NCBI Taxonomy" id="1323400"/>
    <lineage>
        <taxon>Eukaryota</taxon>
        <taxon>Metazoa</taxon>
        <taxon>Ecdysozoa</taxon>
        <taxon>Arthropoda</taxon>
        <taxon>Hexapoda</taxon>
        <taxon>Insecta</taxon>
        <taxon>Pterygota</taxon>
        <taxon>Neoptera</taxon>
        <taxon>Endopterygota</taxon>
        <taxon>Coleoptera</taxon>
        <taxon>Polyphaga</taxon>
        <taxon>Cucujiformia</taxon>
        <taxon>Chrysomeloidea</taxon>
        <taxon>Cerambycidae</taxon>
        <taxon>Lamiinae</taxon>
        <taxon>Monochamini</taxon>
        <taxon>Molorchus</taxon>
    </lineage>
</organism>
<dbReference type="EMBL" id="JAPWTJ010002456">
    <property type="protein sequence ID" value="KAJ8966077.1"/>
    <property type="molecule type" value="Genomic_DNA"/>
</dbReference>
<evidence type="ECO:0000313" key="3">
    <source>
        <dbReference type="Proteomes" id="UP001162164"/>
    </source>
</evidence>
<dbReference type="Proteomes" id="UP001162164">
    <property type="component" value="Unassembled WGS sequence"/>
</dbReference>
<feature type="signal peptide" evidence="1">
    <location>
        <begin position="1"/>
        <end position="16"/>
    </location>
</feature>
<keyword evidence="1" id="KW-0732">Signal</keyword>
<sequence>VLLLLIWKWGVMNSKGEKNSVDLQSSYSDKVFYQYVTPVVPFSDVGDGSQTTGTYGYSTYIPSNLSPLSQAQIPRMDLHTLIEENPLLAALLLSASLGLAAKPSLSNNSELLPTNPYIALLLSKYGRYVPYRGSAKGIYAYAASNNYHNNKPFGSYKVHEDAK</sequence>
<protein>
    <submittedName>
        <fullName evidence="2">Uncharacterized protein</fullName>
    </submittedName>
</protein>
<evidence type="ECO:0000256" key="1">
    <source>
        <dbReference type="SAM" id="SignalP"/>
    </source>
</evidence>
<name>A0ABQ9IV74_9CUCU</name>
<comment type="caution">
    <text evidence="2">The sequence shown here is derived from an EMBL/GenBank/DDBJ whole genome shotgun (WGS) entry which is preliminary data.</text>
</comment>
<keyword evidence="3" id="KW-1185">Reference proteome</keyword>